<dbReference type="Gene3D" id="3.20.20.150">
    <property type="entry name" value="Divalent-metal-dependent TIM barrel enzymes"/>
    <property type="match status" value="1"/>
</dbReference>
<reference evidence="3" key="1">
    <citation type="journal article" date="2019" name="Int. J. Syst. Evol. Microbiol.">
        <title>The Global Catalogue of Microorganisms (GCM) 10K type strain sequencing project: providing services to taxonomists for standard genome sequencing and annotation.</title>
        <authorList>
            <consortium name="The Broad Institute Genomics Platform"/>
            <consortium name="The Broad Institute Genome Sequencing Center for Infectious Disease"/>
            <person name="Wu L."/>
            <person name="Ma J."/>
        </authorList>
    </citation>
    <scope>NUCLEOTIDE SEQUENCE [LARGE SCALE GENOMIC DNA]</scope>
    <source>
        <strain evidence="3">CCUG 58412</strain>
    </source>
</reference>
<dbReference type="HAMAP" id="MF_00697">
    <property type="entry name" value="UPF0276"/>
    <property type="match status" value="1"/>
</dbReference>
<comment type="caution">
    <text evidence="2">The sequence shown here is derived from an EMBL/GenBank/DDBJ whole genome shotgun (WGS) entry which is preliminary data.</text>
</comment>
<proteinExistence type="inferred from homology"/>
<organism evidence="2 3">
    <name type="scientific">Methylophilus luteus</name>
    <dbReference type="NCBI Taxonomy" id="640108"/>
    <lineage>
        <taxon>Bacteria</taxon>
        <taxon>Pseudomonadati</taxon>
        <taxon>Pseudomonadota</taxon>
        <taxon>Betaproteobacteria</taxon>
        <taxon>Nitrosomonadales</taxon>
        <taxon>Methylophilaceae</taxon>
        <taxon>Methylophilus</taxon>
    </lineage>
</organism>
<dbReference type="SUPFAM" id="SSF51658">
    <property type="entry name" value="Xylose isomerase-like"/>
    <property type="match status" value="1"/>
</dbReference>
<protein>
    <recommendedName>
        <fullName evidence="1">UPF0276 protein ACFQ1Z_08095</fullName>
    </recommendedName>
</protein>
<evidence type="ECO:0000256" key="1">
    <source>
        <dbReference type="HAMAP-Rule" id="MF_00697"/>
    </source>
</evidence>
<accession>A0ABW3F6H3</accession>
<dbReference type="InterPro" id="IPR036237">
    <property type="entry name" value="Xyl_isomerase-like_sf"/>
</dbReference>
<evidence type="ECO:0000313" key="2">
    <source>
        <dbReference type="EMBL" id="MFD0913504.1"/>
    </source>
</evidence>
<evidence type="ECO:0000313" key="3">
    <source>
        <dbReference type="Proteomes" id="UP001597128"/>
    </source>
</evidence>
<dbReference type="PANTHER" id="PTHR42194:SF1">
    <property type="entry name" value="UPF0276 PROTEIN HI_1600"/>
    <property type="match status" value="1"/>
</dbReference>
<keyword evidence="3" id="KW-1185">Reference proteome</keyword>
<sequence>MPQLSAIAGTGLGLKRELMQPLRQQHGLALLEHLQFVEIAPENWIGAGGRYAAELRWFAERYPMVCHGLCLSLGGPDPLNIDFLQQVKQFMADFDIPLYSEHLSYCSDNANGYIYDLLPIPFTEEAVHHVAQRIRQTQDILEQRIAVENASFYVAAPTSEMDESSFINAVLSEADCNLHLDINNVYVNSVNFGFDPFRFIDQLPAERIVYGHIAGHLQAAPDLLVDTHGAAIIDPVWQLLAYAYQKVGVFPTLLERDTNIPPLTELMQEVDTIHRMQQQANQPYSVNRVA</sequence>
<dbReference type="EMBL" id="JBHTKB010000001">
    <property type="protein sequence ID" value="MFD0913504.1"/>
    <property type="molecule type" value="Genomic_DNA"/>
</dbReference>
<dbReference type="PANTHER" id="PTHR42194">
    <property type="entry name" value="UPF0276 PROTEIN HI_1600"/>
    <property type="match status" value="1"/>
</dbReference>
<dbReference type="InterPro" id="IPR007801">
    <property type="entry name" value="MbnB/TglH/ChrH"/>
</dbReference>
<dbReference type="Proteomes" id="UP001597128">
    <property type="component" value="Unassembled WGS sequence"/>
</dbReference>
<dbReference type="NCBIfam" id="NF003818">
    <property type="entry name" value="PRK05409.1"/>
    <property type="match status" value="1"/>
</dbReference>
<gene>
    <name evidence="2" type="ORF">ACFQ1Z_08095</name>
</gene>
<dbReference type="Pfam" id="PF05114">
    <property type="entry name" value="MbnB_TglH_ChrH"/>
    <property type="match status" value="1"/>
</dbReference>
<dbReference type="RefSeq" id="WP_379056889.1">
    <property type="nucleotide sequence ID" value="NZ_JBHTKB010000001.1"/>
</dbReference>
<comment type="similarity">
    <text evidence="1">Belongs to the UPF0276 family.</text>
</comment>
<name>A0ABW3F6H3_9PROT</name>